<keyword evidence="2" id="KW-1185">Reference proteome</keyword>
<dbReference type="EMBL" id="JADQTO010000015">
    <property type="protein sequence ID" value="MBG0565523.1"/>
    <property type="molecule type" value="Genomic_DNA"/>
</dbReference>
<sequence>MSGEELSAAEQRVWARLPDGSREALLGLSPTDQQTLLLSVARARSSRVRPADLVRRWREDRFVRPAAAGPREITAVVARLWELLPAAVEGVELSPLAPVGACSALGPVSQNRVVTTMRSSELVSDATNALAIEAADRRLRQPGGGLVHLAASHRLVRAQRFVAGAPAHFRLFSLVSSGRDAGNGTTQARMLAMHVGFWQRALAALVPAASPQVHYTCFDDTAPPAPDAAHGVPVVEEPERERGRGYYTCAALRTTAAGAEIGDGGFTTWTALLMGDAKERCLISCVSVDELTARGPISR</sequence>
<evidence type="ECO:0000313" key="1">
    <source>
        <dbReference type="EMBL" id="MBG0565523.1"/>
    </source>
</evidence>
<evidence type="ECO:0000313" key="2">
    <source>
        <dbReference type="Proteomes" id="UP000598146"/>
    </source>
</evidence>
<organism evidence="1 2">
    <name type="scientific">Actinoplanes aureus</name>
    <dbReference type="NCBI Taxonomy" id="2792083"/>
    <lineage>
        <taxon>Bacteria</taxon>
        <taxon>Bacillati</taxon>
        <taxon>Actinomycetota</taxon>
        <taxon>Actinomycetes</taxon>
        <taxon>Micromonosporales</taxon>
        <taxon>Micromonosporaceae</taxon>
        <taxon>Actinoplanes</taxon>
    </lineage>
</organism>
<dbReference type="Proteomes" id="UP000598146">
    <property type="component" value="Unassembled WGS sequence"/>
</dbReference>
<reference evidence="1" key="1">
    <citation type="submission" date="2020-11" db="EMBL/GenBank/DDBJ databases">
        <title>Isolation and identification of active actinomycetes.</title>
        <authorList>
            <person name="Sun X."/>
        </authorList>
    </citation>
    <scope>NUCLEOTIDE SEQUENCE</scope>
    <source>
        <strain evidence="1">NEAU-A11</strain>
    </source>
</reference>
<protein>
    <submittedName>
        <fullName evidence="1">Uncharacterized protein</fullName>
    </submittedName>
</protein>
<proteinExistence type="predicted"/>
<name>A0A931CE48_9ACTN</name>
<dbReference type="RefSeq" id="WP_196417295.1">
    <property type="nucleotide sequence ID" value="NZ_JADQTO010000015.1"/>
</dbReference>
<accession>A0A931CE48</accession>
<comment type="caution">
    <text evidence="1">The sequence shown here is derived from an EMBL/GenBank/DDBJ whole genome shotgun (WGS) entry which is preliminary data.</text>
</comment>
<dbReference type="AlphaFoldDB" id="A0A931CE48"/>
<gene>
    <name evidence="1" type="ORF">I4J89_29120</name>
</gene>